<reference evidence="3 4" key="1">
    <citation type="submission" date="2023-10" db="EMBL/GenBank/DDBJ databases">
        <authorList>
            <person name="Botero Cardona J."/>
        </authorList>
    </citation>
    <scope>NUCLEOTIDE SEQUENCE [LARGE SCALE GENOMIC DNA]</scope>
    <source>
        <strain evidence="3 4">R-53137</strain>
    </source>
</reference>
<keyword evidence="1" id="KW-0233">DNA recombination</keyword>
<dbReference type="InterPro" id="IPR051917">
    <property type="entry name" value="Transposase-Integrase"/>
</dbReference>
<accession>A0ABM9MTA0</accession>
<dbReference type="Pfam" id="PF00665">
    <property type="entry name" value="rve"/>
    <property type="match status" value="1"/>
</dbReference>
<evidence type="ECO:0000313" key="4">
    <source>
        <dbReference type="Proteomes" id="UP001314262"/>
    </source>
</evidence>
<dbReference type="PROSITE" id="PS50994">
    <property type="entry name" value="INTEGRASE"/>
    <property type="match status" value="1"/>
</dbReference>
<dbReference type="InterPro" id="IPR053392">
    <property type="entry name" value="Transposase_IS30-like"/>
</dbReference>
<keyword evidence="4" id="KW-1185">Reference proteome</keyword>
<proteinExistence type="predicted"/>
<dbReference type="SUPFAM" id="SSF53098">
    <property type="entry name" value="Ribonuclease H-like"/>
    <property type="match status" value="1"/>
</dbReference>
<dbReference type="Gene3D" id="3.30.420.10">
    <property type="entry name" value="Ribonuclease H-like superfamily/Ribonuclease H"/>
    <property type="match status" value="1"/>
</dbReference>
<evidence type="ECO:0000256" key="1">
    <source>
        <dbReference type="ARBA" id="ARBA00023172"/>
    </source>
</evidence>
<evidence type="ECO:0000313" key="3">
    <source>
        <dbReference type="EMBL" id="CAK1238505.1"/>
    </source>
</evidence>
<dbReference type="RefSeq" id="WP_338347370.1">
    <property type="nucleotide sequence ID" value="NZ_CAUZLT010000002.1"/>
</dbReference>
<gene>
    <name evidence="3" type="ORF">R53137_KAKDMLNK_00696</name>
</gene>
<dbReference type="Pfam" id="PF13936">
    <property type="entry name" value="HTH_38"/>
    <property type="match status" value="1"/>
</dbReference>
<name>A0ABM9MTA0_9LACO</name>
<dbReference type="Proteomes" id="UP001314262">
    <property type="component" value="Unassembled WGS sequence"/>
</dbReference>
<evidence type="ECO:0000259" key="2">
    <source>
        <dbReference type="PROSITE" id="PS50994"/>
    </source>
</evidence>
<dbReference type="InterPro" id="IPR012337">
    <property type="entry name" value="RNaseH-like_sf"/>
</dbReference>
<dbReference type="InterPro" id="IPR036397">
    <property type="entry name" value="RNaseH_sf"/>
</dbReference>
<dbReference type="InterPro" id="IPR001584">
    <property type="entry name" value="Integrase_cat-core"/>
</dbReference>
<dbReference type="EMBL" id="CAUZLT010000002">
    <property type="protein sequence ID" value="CAK1238505.1"/>
    <property type="molecule type" value="Genomic_DNA"/>
</dbReference>
<protein>
    <submittedName>
        <fullName evidence="3">IS30 family (Tra8)</fullName>
    </submittedName>
</protein>
<comment type="caution">
    <text evidence="3">The sequence shown here is derived from an EMBL/GenBank/DDBJ whole genome shotgun (WGS) entry which is preliminary data.</text>
</comment>
<dbReference type="PANTHER" id="PTHR10948:SF23">
    <property type="entry name" value="TRANSPOSASE INSI FOR INSERTION SEQUENCE ELEMENT IS30A-RELATED"/>
    <property type="match status" value="1"/>
</dbReference>
<dbReference type="NCBIfam" id="NF033563">
    <property type="entry name" value="transpos_IS30"/>
    <property type="match status" value="1"/>
</dbReference>
<feature type="domain" description="Integrase catalytic" evidence="2">
    <location>
        <begin position="178"/>
        <end position="343"/>
    </location>
</feature>
<sequence length="356" mass="42424">MGQKHLQLAQRVQIETLLKEGYNLSFIAKTIGYSRATLTKEIQRTTLHATMDRKVSTHISRKMYRAIEGQTLADQKQRNKKKSPTKLTLRREQLIKKYILEHKWSPEQIAKGPLRVGVSFKTNYNWVNHKRIKGLDYWALRDKGKRQRYHKRALSWSERKSLYLKKEDQKRATHQYSIEFRPSMIENRNRFGHWELDGVESRQSSHLLLTFVERFSRYAVSMVIKNKSAYTVSNAISDFCEKYKGCVDSVTCDRGSEFIALQTRQMLDQHGVKYYYAHAYSPYERGSNENFNKLLREYYPKKTDFAHISQSELDKVVMSINTRPMRTHRYRSRLQAFRRHCQYRRVAFDQRFLNPA</sequence>
<dbReference type="InterPro" id="IPR025246">
    <property type="entry name" value="IS30-like_HTH"/>
</dbReference>
<organism evidence="3 4">
    <name type="scientific">Fructobacillus tropaeoli</name>
    <dbReference type="NCBI Taxonomy" id="709323"/>
    <lineage>
        <taxon>Bacteria</taxon>
        <taxon>Bacillati</taxon>
        <taxon>Bacillota</taxon>
        <taxon>Bacilli</taxon>
        <taxon>Lactobacillales</taxon>
        <taxon>Lactobacillaceae</taxon>
        <taxon>Fructobacillus</taxon>
    </lineage>
</organism>
<dbReference type="PANTHER" id="PTHR10948">
    <property type="entry name" value="TRANSPOSASE"/>
    <property type="match status" value="1"/>
</dbReference>